<evidence type="ECO:0000313" key="4">
    <source>
        <dbReference type="Proteomes" id="UP000027135"/>
    </source>
</evidence>
<dbReference type="EMBL" id="KK852623">
    <property type="protein sequence ID" value="KDR19953.1"/>
    <property type="molecule type" value="Genomic_DNA"/>
</dbReference>
<evidence type="ECO:0008006" key="5">
    <source>
        <dbReference type="Google" id="ProtNLM"/>
    </source>
</evidence>
<evidence type="ECO:0000313" key="3">
    <source>
        <dbReference type="EMBL" id="KDR19953.1"/>
    </source>
</evidence>
<organism evidence="3 4">
    <name type="scientific">Zootermopsis nevadensis</name>
    <name type="common">Dampwood termite</name>
    <dbReference type="NCBI Taxonomy" id="136037"/>
    <lineage>
        <taxon>Eukaryota</taxon>
        <taxon>Metazoa</taxon>
        <taxon>Ecdysozoa</taxon>
        <taxon>Arthropoda</taxon>
        <taxon>Hexapoda</taxon>
        <taxon>Insecta</taxon>
        <taxon>Pterygota</taxon>
        <taxon>Neoptera</taxon>
        <taxon>Polyneoptera</taxon>
        <taxon>Dictyoptera</taxon>
        <taxon>Blattodea</taxon>
        <taxon>Blattoidea</taxon>
        <taxon>Termitoidae</taxon>
        <taxon>Termopsidae</taxon>
        <taxon>Zootermopsis</taxon>
    </lineage>
</organism>
<dbReference type="OMA" id="DGGSYHR"/>
<keyword evidence="1" id="KW-1133">Transmembrane helix</keyword>
<reference evidence="3 4" key="1">
    <citation type="journal article" date="2014" name="Nat. Commun.">
        <title>Molecular traces of alternative social organization in a termite genome.</title>
        <authorList>
            <person name="Terrapon N."/>
            <person name="Li C."/>
            <person name="Robertson H.M."/>
            <person name="Ji L."/>
            <person name="Meng X."/>
            <person name="Booth W."/>
            <person name="Chen Z."/>
            <person name="Childers C.P."/>
            <person name="Glastad K.M."/>
            <person name="Gokhale K."/>
            <person name="Gowin J."/>
            <person name="Gronenberg W."/>
            <person name="Hermansen R.A."/>
            <person name="Hu H."/>
            <person name="Hunt B.G."/>
            <person name="Huylmans A.K."/>
            <person name="Khalil S.M."/>
            <person name="Mitchell R.D."/>
            <person name="Munoz-Torres M.C."/>
            <person name="Mustard J.A."/>
            <person name="Pan H."/>
            <person name="Reese J.T."/>
            <person name="Scharf M.E."/>
            <person name="Sun F."/>
            <person name="Vogel H."/>
            <person name="Xiao J."/>
            <person name="Yang W."/>
            <person name="Yang Z."/>
            <person name="Yang Z."/>
            <person name="Zhou J."/>
            <person name="Zhu J."/>
            <person name="Brent C.S."/>
            <person name="Elsik C.G."/>
            <person name="Goodisman M.A."/>
            <person name="Liberles D.A."/>
            <person name="Roe R.M."/>
            <person name="Vargo E.L."/>
            <person name="Vilcinskas A."/>
            <person name="Wang J."/>
            <person name="Bornberg-Bauer E."/>
            <person name="Korb J."/>
            <person name="Zhang G."/>
            <person name="Liebig J."/>
        </authorList>
    </citation>
    <scope>NUCLEOTIDE SEQUENCE [LARGE SCALE GENOMIC DNA]</scope>
    <source>
        <tissue evidence="3">Whole organism</tissue>
    </source>
</reference>
<keyword evidence="1" id="KW-0472">Membrane</keyword>
<dbReference type="PANTHER" id="PTHR21879:SF14">
    <property type="entry name" value="OSIRIS 8"/>
    <property type="match status" value="1"/>
</dbReference>
<dbReference type="AlphaFoldDB" id="A0A067R8X3"/>
<protein>
    <recommendedName>
        <fullName evidence="5">Osiris 11</fullName>
    </recommendedName>
</protein>
<feature type="signal peptide" evidence="2">
    <location>
        <begin position="1"/>
        <end position="24"/>
    </location>
</feature>
<dbReference type="eggNOG" id="ENOG502S5DC">
    <property type="taxonomic scope" value="Eukaryota"/>
</dbReference>
<feature type="chain" id="PRO_5001648058" description="Osiris 11" evidence="2">
    <location>
        <begin position="25"/>
        <end position="229"/>
    </location>
</feature>
<keyword evidence="4" id="KW-1185">Reference proteome</keyword>
<dbReference type="InParanoid" id="A0A067R8X3"/>
<dbReference type="Proteomes" id="UP000027135">
    <property type="component" value="Unassembled WGS sequence"/>
</dbReference>
<dbReference type="PANTHER" id="PTHR21879">
    <property type="entry name" value="FI03362P-RELATED-RELATED"/>
    <property type="match status" value="1"/>
</dbReference>
<gene>
    <name evidence="3" type="ORF">L798_05231</name>
</gene>
<accession>A0A067R8X3</accession>
<keyword evidence="1" id="KW-0812">Transmembrane</keyword>
<evidence type="ECO:0000256" key="2">
    <source>
        <dbReference type="SAM" id="SignalP"/>
    </source>
</evidence>
<dbReference type="GO" id="GO:0016020">
    <property type="term" value="C:membrane"/>
    <property type="evidence" value="ECO:0007669"/>
    <property type="project" value="TreeGrafter"/>
</dbReference>
<dbReference type="Pfam" id="PF07898">
    <property type="entry name" value="DUF1676"/>
    <property type="match status" value="1"/>
</dbReference>
<evidence type="ECO:0000256" key="1">
    <source>
        <dbReference type="SAM" id="Phobius"/>
    </source>
</evidence>
<sequence>MIRKLLEFVPMLIILAILCQQSVASSPTESSVSARGVESSDQGLISGIKVLYKTYQQCERQEDMFACLKLKALKFADRALKVKSIPLLDGMELVEKDDEEDGRQLNEPLVEIDEENLPTDPGKRQETLDDLLIDRLSRFLRSHTLQLSVPKFISALDDNAGDNMLEEGRAKLKRYGGALLLGLLMKGTMMAMAYKGVALLAGKALLVAKVALVLSAIIGLKKLVGSGGE</sequence>
<name>A0A067R8X3_ZOONE</name>
<feature type="non-terminal residue" evidence="3">
    <location>
        <position position="229"/>
    </location>
</feature>
<keyword evidence="2" id="KW-0732">Signal</keyword>
<dbReference type="FunCoup" id="A0A067R8X3">
    <property type="interactions" value="101"/>
</dbReference>
<dbReference type="InterPro" id="IPR012464">
    <property type="entry name" value="DUF1676"/>
</dbReference>
<feature type="transmembrane region" description="Helical" evidence="1">
    <location>
        <begin position="206"/>
        <end position="224"/>
    </location>
</feature>
<proteinExistence type="predicted"/>